<reference evidence="2 3" key="1">
    <citation type="submission" date="2017-11" db="EMBL/GenBank/DDBJ databases">
        <title>De-novo sequencing of pomegranate (Punica granatum L.) genome.</title>
        <authorList>
            <person name="Akparov Z."/>
            <person name="Amiraslanov A."/>
            <person name="Hajiyeva S."/>
            <person name="Abbasov M."/>
            <person name="Kaur K."/>
            <person name="Hamwieh A."/>
            <person name="Solovyev V."/>
            <person name="Salamov A."/>
            <person name="Braich B."/>
            <person name="Kosarev P."/>
            <person name="Mahmoud A."/>
            <person name="Hajiyev E."/>
            <person name="Babayeva S."/>
            <person name="Izzatullayeva V."/>
            <person name="Mammadov A."/>
            <person name="Mammadov A."/>
            <person name="Sharifova S."/>
            <person name="Ojaghi J."/>
            <person name="Eynullazada K."/>
            <person name="Bayramov B."/>
            <person name="Abdulazimova A."/>
            <person name="Shahmuradov I."/>
        </authorList>
    </citation>
    <scope>NUCLEOTIDE SEQUENCE [LARGE SCALE GENOMIC DNA]</scope>
    <source>
        <strain evidence="3">cv. AG2017</strain>
        <tissue evidence="2">Leaf</tissue>
    </source>
</reference>
<evidence type="ECO:0000313" key="3">
    <source>
        <dbReference type="Proteomes" id="UP000233551"/>
    </source>
</evidence>
<keyword evidence="3" id="KW-1185">Reference proteome</keyword>
<keyword evidence="1" id="KW-0472">Membrane</keyword>
<dbReference type="AlphaFoldDB" id="A0A2I0JSH4"/>
<keyword evidence="1" id="KW-1133">Transmembrane helix</keyword>
<proteinExistence type="predicted"/>
<accession>A0A2I0JSH4</accession>
<evidence type="ECO:0000256" key="1">
    <source>
        <dbReference type="SAM" id="Phobius"/>
    </source>
</evidence>
<feature type="transmembrane region" description="Helical" evidence="1">
    <location>
        <begin position="113"/>
        <end position="135"/>
    </location>
</feature>
<sequence>MTAQKFTESINCGRPGTFASSVQAVAWLTGRPFRARSGGGLISSGRAKAAAKWLPVVHFSLGKAKAFCFVRSDRDEADRSAVHGLLCWWSDGIEELQYSRAAKSLLLPPPPRLLFFSGSVLRFSIVPLLLFLFSFY</sequence>
<dbReference type="Proteomes" id="UP000233551">
    <property type="component" value="Unassembled WGS sequence"/>
</dbReference>
<keyword evidence="1" id="KW-0812">Transmembrane</keyword>
<dbReference type="EMBL" id="PGOL01001340">
    <property type="protein sequence ID" value="PKI58823.1"/>
    <property type="molecule type" value="Genomic_DNA"/>
</dbReference>
<name>A0A2I0JSH4_PUNGR</name>
<comment type="caution">
    <text evidence="2">The sequence shown here is derived from an EMBL/GenBank/DDBJ whole genome shotgun (WGS) entry which is preliminary data.</text>
</comment>
<gene>
    <name evidence="2" type="ORF">CRG98_020813</name>
</gene>
<evidence type="ECO:0000313" key="2">
    <source>
        <dbReference type="EMBL" id="PKI58823.1"/>
    </source>
</evidence>
<organism evidence="2 3">
    <name type="scientific">Punica granatum</name>
    <name type="common">Pomegranate</name>
    <dbReference type="NCBI Taxonomy" id="22663"/>
    <lineage>
        <taxon>Eukaryota</taxon>
        <taxon>Viridiplantae</taxon>
        <taxon>Streptophyta</taxon>
        <taxon>Embryophyta</taxon>
        <taxon>Tracheophyta</taxon>
        <taxon>Spermatophyta</taxon>
        <taxon>Magnoliopsida</taxon>
        <taxon>eudicotyledons</taxon>
        <taxon>Gunneridae</taxon>
        <taxon>Pentapetalae</taxon>
        <taxon>rosids</taxon>
        <taxon>malvids</taxon>
        <taxon>Myrtales</taxon>
        <taxon>Lythraceae</taxon>
        <taxon>Punica</taxon>
    </lineage>
</organism>
<protein>
    <submittedName>
        <fullName evidence="2">Uncharacterized protein</fullName>
    </submittedName>
</protein>